<evidence type="ECO:0000256" key="4">
    <source>
        <dbReference type="ARBA" id="ARBA00023002"/>
    </source>
</evidence>
<evidence type="ECO:0000256" key="6">
    <source>
        <dbReference type="ARBA" id="ARBA00023033"/>
    </source>
</evidence>
<feature type="region of interest" description="Disordered" evidence="8">
    <location>
        <begin position="1"/>
        <end position="93"/>
    </location>
</feature>
<dbReference type="Proteomes" id="UP000644020">
    <property type="component" value="Unassembled WGS sequence"/>
</dbReference>
<dbReference type="GO" id="GO:0004497">
    <property type="term" value="F:monooxygenase activity"/>
    <property type="evidence" value="ECO:0007669"/>
    <property type="project" value="UniProtKB-KW"/>
</dbReference>
<dbReference type="GO" id="GO:0016705">
    <property type="term" value="F:oxidoreductase activity, acting on paired donors, with incorporation or reduction of molecular oxygen"/>
    <property type="evidence" value="ECO:0007669"/>
    <property type="project" value="InterPro"/>
</dbReference>
<dbReference type="CDD" id="cd11031">
    <property type="entry name" value="Cyp158A-like"/>
    <property type="match status" value="1"/>
</dbReference>
<accession>A0A918WD19</accession>
<protein>
    <submittedName>
        <fullName evidence="9">Biflaviolin synthase CYP158A2</fullName>
    </submittedName>
</protein>
<name>A0A918WD19_9ACTN</name>
<comment type="caution">
    <text evidence="9">The sequence shown here is derived from an EMBL/GenBank/DDBJ whole genome shotgun (WGS) entry which is preliminary data.</text>
</comment>
<keyword evidence="2 7" id="KW-0349">Heme</keyword>
<keyword evidence="6 7" id="KW-0503">Monooxygenase</keyword>
<organism evidence="9 10">
    <name type="scientific">Streptomyces termitum</name>
    <dbReference type="NCBI Taxonomy" id="67368"/>
    <lineage>
        <taxon>Bacteria</taxon>
        <taxon>Bacillati</taxon>
        <taxon>Actinomycetota</taxon>
        <taxon>Actinomycetes</taxon>
        <taxon>Kitasatosporales</taxon>
        <taxon>Streptomycetaceae</taxon>
        <taxon>Streptomyces</taxon>
    </lineage>
</organism>
<dbReference type="PANTHER" id="PTHR46696">
    <property type="entry name" value="P450, PUTATIVE (EUROFUNG)-RELATED"/>
    <property type="match status" value="1"/>
</dbReference>
<dbReference type="Gene3D" id="1.10.630.10">
    <property type="entry name" value="Cytochrome P450"/>
    <property type="match status" value="1"/>
</dbReference>
<dbReference type="RefSeq" id="WP_229849980.1">
    <property type="nucleotide sequence ID" value="NZ_BMUL01000014.1"/>
</dbReference>
<evidence type="ECO:0000313" key="9">
    <source>
        <dbReference type="EMBL" id="GHA99392.1"/>
    </source>
</evidence>
<keyword evidence="3 7" id="KW-0479">Metal-binding</keyword>
<keyword evidence="4 7" id="KW-0560">Oxidoreductase</keyword>
<reference evidence="9" key="1">
    <citation type="journal article" date="2014" name="Int. J. Syst. Evol. Microbiol.">
        <title>Complete genome sequence of Corynebacterium casei LMG S-19264T (=DSM 44701T), isolated from a smear-ripened cheese.</title>
        <authorList>
            <consortium name="US DOE Joint Genome Institute (JGI-PGF)"/>
            <person name="Walter F."/>
            <person name="Albersmeier A."/>
            <person name="Kalinowski J."/>
            <person name="Ruckert C."/>
        </authorList>
    </citation>
    <scope>NUCLEOTIDE SEQUENCE</scope>
    <source>
        <strain evidence="9">JCM 4518</strain>
    </source>
</reference>
<evidence type="ECO:0000256" key="2">
    <source>
        <dbReference type="ARBA" id="ARBA00022617"/>
    </source>
</evidence>
<dbReference type="SUPFAM" id="SSF48264">
    <property type="entry name" value="Cytochrome P450"/>
    <property type="match status" value="1"/>
</dbReference>
<feature type="compositionally biased region" description="Pro residues" evidence="8">
    <location>
        <begin position="1"/>
        <end position="58"/>
    </location>
</feature>
<sequence length="485" mass="51345">MTSAPPPPGTPAPGPSPSGPAAPAAAPPPPGPTARPAPPSPAPLTPLNPPDRLNPPDPSRPDPGRPAAACPAGARSPAPAGTAPSGPASPAVRDWAVDDLPGLDFDPLLAEALATEPVARIRLPFGDGREAWLVTRYADVRAVTSDPRFSRTALLDRRVTGMTGHMVASKAALNYADPPYHTQLRKSVTRTFTGRGTQRLRPLAQAACDRLLDGMEAAGRPADLMRHLHGPLPMAVVCDLLGIPEEDRASLASWPDLILSSGPGPEGSRAAKAQIHGYVTALLDRRRAEPREDLAGELAQSVAEGRISTDEAVSLAMAVLISGAHAVRNNSANMVYVLLTRPDLMARLRAEPELLPQAVDELLRWIPHRNGVGLPRIATEDVEVGGTVIRAGEAVYASYLAANRDPAVFADPEVLDFGRTGTGHVSFGHGPHHCVGALLTRMESEVMLASLLARYPRLRLAGRPEDVPFQSKGLIRGPRELYVTW</sequence>
<evidence type="ECO:0000256" key="1">
    <source>
        <dbReference type="ARBA" id="ARBA00010617"/>
    </source>
</evidence>
<feature type="compositionally biased region" description="Low complexity" evidence="8">
    <location>
        <begin position="65"/>
        <end position="91"/>
    </location>
</feature>
<dbReference type="InterPro" id="IPR017972">
    <property type="entry name" value="Cyt_P450_CS"/>
</dbReference>
<evidence type="ECO:0000256" key="7">
    <source>
        <dbReference type="RuleBase" id="RU000461"/>
    </source>
</evidence>
<gene>
    <name evidence="9" type="primary">cyp158a2</name>
    <name evidence="9" type="ORF">GCM10010305_48410</name>
</gene>
<evidence type="ECO:0000256" key="3">
    <source>
        <dbReference type="ARBA" id="ARBA00022723"/>
    </source>
</evidence>
<dbReference type="AlphaFoldDB" id="A0A918WD19"/>
<dbReference type="InterPro" id="IPR001128">
    <property type="entry name" value="Cyt_P450"/>
</dbReference>
<reference evidence="9" key="2">
    <citation type="submission" date="2020-09" db="EMBL/GenBank/DDBJ databases">
        <authorList>
            <person name="Sun Q."/>
            <person name="Ohkuma M."/>
        </authorList>
    </citation>
    <scope>NUCLEOTIDE SEQUENCE</scope>
    <source>
        <strain evidence="9">JCM 4518</strain>
    </source>
</reference>
<keyword evidence="10" id="KW-1185">Reference proteome</keyword>
<comment type="similarity">
    <text evidence="1 7">Belongs to the cytochrome P450 family.</text>
</comment>
<dbReference type="PANTHER" id="PTHR46696:SF1">
    <property type="entry name" value="CYTOCHROME P450 YJIB-RELATED"/>
    <property type="match status" value="1"/>
</dbReference>
<dbReference type="GO" id="GO:0005506">
    <property type="term" value="F:iron ion binding"/>
    <property type="evidence" value="ECO:0007669"/>
    <property type="project" value="InterPro"/>
</dbReference>
<evidence type="ECO:0000313" key="10">
    <source>
        <dbReference type="Proteomes" id="UP000644020"/>
    </source>
</evidence>
<dbReference type="PROSITE" id="PS00086">
    <property type="entry name" value="CYTOCHROME_P450"/>
    <property type="match status" value="1"/>
</dbReference>
<dbReference type="FunFam" id="1.10.630.10:FF:000018">
    <property type="entry name" value="Cytochrome P450 monooxygenase"/>
    <property type="match status" value="1"/>
</dbReference>
<dbReference type="InterPro" id="IPR002397">
    <property type="entry name" value="Cyt_P450_B"/>
</dbReference>
<evidence type="ECO:0000256" key="8">
    <source>
        <dbReference type="SAM" id="MobiDB-lite"/>
    </source>
</evidence>
<dbReference type="InterPro" id="IPR036396">
    <property type="entry name" value="Cyt_P450_sf"/>
</dbReference>
<dbReference type="EMBL" id="BMUL01000014">
    <property type="protein sequence ID" value="GHA99392.1"/>
    <property type="molecule type" value="Genomic_DNA"/>
</dbReference>
<dbReference type="Pfam" id="PF00067">
    <property type="entry name" value="p450"/>
    <property type="match status" value="1"/>
</dbReference>
<proteinExistence type="inferred from homology"/>
<evidence type="ECO:0000256" key="5">
    <source>
        <dbReference type="ARBA" id="ARBA00023004"/>
    </source>
</evidence>
<dbReference type="GO" id="GO:0020037">
    <property type="term" value="F:heme binding"/>
    <property type="evidence" value="ECO:0007669"/>
    <property type="project" value="InterPro"/>
</dbReference>
<dbReference type="PRINTS" id="PR00359">
    <property type="entry name" value="BP450"/>
</dbReference>
<keyword evidence="5 7" id="KW-0408">Iron</keyword>